<keyword evidence="8 16" id="KW-0560">Oxidoreductase</keyword>
<evidence type="ECO:0000256" key="11">
    <source>
        <dbReference type="ARBA" id="ARBA00023284"/>
    </source>
</evidence>
<dbReference type="PIRSF" id="PIRSF000350">
    <property type="entry name" value="Mercury_reductase_MerA"/>
    <property type="match status" value="1"/>
</dbReference>
<evidence type="ECO:0000256" key="6">
    <source>
        <dbReference type="ARBA" id="ARBA00022630"/>
    </source>
</evidence>
<dbReference type="Proteomes" id="UP000591272">
    <property type="component" value="Unassembled WGS sequence"/>
</dbReference>
<feature type="binding site" evidence="14">
    <location>
        <position position="117"/>
    </location>
    <ligand>
        <name>FAD</name>
        <dbReference type="ChEBI" id="CHEBI:57692"/>
    </ligand>
</feature>
<organism evidence="19 20">
    <name type="scientific">Actinomadura citrea</name>
    <dbReference type="NCBI Taxonomy" id="46158"/>
    <lineage>
        <taxon>Bacteria</taxon>
        <taxon>Bacillati</taxon>
        <taxon>Actinomycetota</taxon>
        <taxon>Actinomycetes</taxon>
        <taxon>Streptosporangiales</taxon>
        <taxon>Thermomonosporaceae</taxon>
        <taxon>Actinomadura</taxon>
    </lineage>
</organism>
<dbReference type="InterPro" id="IPR050151">
    <property type="entry name" value="Class-I_Pyr_Nuc-Dis_Oxidored"/>
</dbReference>
<dbReference type="EC" id="1.8.1.4" evidence="3 16"/>
<comment type="caution">
    <text evidence="19">The sequence shown here is derived from an EMBL/GenBank/DDBJ whole genome shotgun (WGS) entry which is preliminary data.</text>
</comment>
<evidence type="ECO:0000256" key="9">
    <source>
        <dbReference type="ARBA" id="ARBA00023027"/>
    </source>
</evidence>
<dbReference type="PANTHER" id="PTHR22912:SF217">
    <property type="entry name" value="DIHYDROLIPOYL DEHYDROGENASE"/>
    <property type="match status" value="1"/>
</dbReference>
<name>A0A7Y9G9S2_9ACTN</name>
<gene>
    <name evidence="19" type="ORF">BJ999_002802</name>
</gene>
<proteinExistence type="inferred from homology"/>
<comment type="subcellular location">
    <subcellularLocation>
        <location evidence="1">Cytoplasm</location>
    </subcellularLocation>
</comment>
<comment type="similarity">
    <text evidence="2 16">Belongs to the class-I pyridine nucleotide-disulfide oxidoreductase family.</text>
</comment>
<evidence type="ECO:0000256" key="14">
    <source>
        <dbReference type="PIRSR" id="PIRSR000350-3"/>
    </source>
</evidence>
<dbReference type="InterPro" id="IPR006258">
    <property type="entry name" value="Lipoamide_DH"/>
</dbReference>
<dbReference type="SUPFAM" id="SSF51905">
    <property type="entry name" value="FAD/NAD(P)-binding domain"/>
    <property type="match status" value="1"/>
</dbReference>
<dbReference type="InterPro" id="IPR012999">
    <property type="entry name" value="Pyr_OxRdtase_I_AS"/>
</dbReference>
<dbReference type="GO" id="GO:0005737">
    <property type="term" value="C:cytoplasm"/>
    <property type="evidence" value="ECO:0007669"/>
    <property type="project" value="UniProtKB-SubCell"/>
</dbReference>
<protein>
    <recommendedName>
        <fullName evidence="4 16">Dihydrolipoyl dehydrogenase</fullName>
        <ecNumber evidence="3 16">1.8.1.4</ecNumber>
    </recommendedName>
</protein>
<evidence type="ECO:0000256" key="12">
    <source>
        <dbReference type="ARBA" id="ARBA00049187"/>
    </source>
</evidence>
<dbReference type="PRINTS" id="PR00368">
    <property type="entry name" value="FADPNR"/>
</dbReference>
<dbReference type="InterPro" id="IPR001100">
    <property type="entry name" value="Pyr_nuc-diS_OxRdtase"/>
</dbReference>
<keyword evidence="10" id="KW-1015">Disulfide bond</keyword>
<evidence type="ECO:0000259" key="17">
    <source>
        <dbReference type="Pfam" id="PF02852"/>
    </source>
</evidence>
<dbReference type="InterPro" id="IPR004099">
    <property type="entry name" value="Pyr_nucl-diS_OxRdtase_dimer"/>
</dbReference>
<keyword evidence="7 14" id="KW-0274">FAD</keyword>
<dbReference type="EMBL" id="JACCBT010000001">
    <property type="protein sequence ID" value="NYE12506.1"/>
    <property type="molecule type" value="Genomic_DNA"/>
</dbReference>
<evidence type="ECO:0000259" key="18">
    <source>
        <dbReference type="Pfam" id="PF07992"/>
    </source>
</evidence>
<evidence type="ECO:0000256" key="13">
    <source>
        <dbReference type="PIRSR" id="PIRSR000350-2"/>
    </source>
</evidence>
<dbReference type="SUPFAM" id="SSF55424">
    <property type="entry name" value="FAD/NAD-linked reductases, dimerisation (C-terminal) domain"/>
    <property type="match status" value="1"/>
</dbReference>
<dbReference type="PRINTS" id="PR00411">
    <property type="entry name" value="PNDRDTASEI"/>
</dbReference>
<dbReference type="InterPro" id="IPR016156">
    <property type="entry name" value="FAD/NAD-linked_Rdtase_dimer_sf"/>
</dbReference>
<feature type="domain" description="FAD/NAD(P)-binding" evidence="18">
    <location>
        <begin position="7"/>
        <end position="324"/>
    </location>
</feature>
<evidence type="ECO:0000256" key="10">
    <source>
        <dbReference type="ARBA" id="ARBA00023157"/>
    </source>
</evidence>
<sequence length="463" mass="48220">MANNGPFDIVVLGAGSGGYACALRAAELGRSVALIERDEALGGTCLNRGCIPTKALLHAAEVADQSREAAKFGVKATFEGIDVAGVNAYKDKVVSTTVKGLTGLIKSRGIEVVHGTGRLAGPTTVEVDTAEGTRRIEAGHIVLGTGSAPKSLPGLDIDGERVISSDHALRLEHVPGSVVILGGGVIGVEFASVWRSFGAEVTIVEALPHLLPLEEETSSKRLERAFRKRGIKFELGTRFQTAKTTQGGVSVTLEDGKTIDAELLLVAVGRGPVSDGIGLAEAGVETERGFVKVDEYCRTSVPTISAVGDLVPTPQLAHVGFAEGILVAERLSGLAPPPIDYDGVPRITYSDPEVASVGITSAVARERGYEIKEVTYDLAGNPKSKILGTQGEVKVIAAVDGPVLGLHMVGARVGELIAEGQLIYNWEALPGEVAQLIHPHPTQSEAVGEAHLALAGKPLHVHG</sequence>
<dbReference type="PROSITE" id="PS00076">
    <property type="entry name" value="PYRIDINE_REDOX_1"/>
    <property type="match status" value="1"/>
</dbReference>
<comment type="miscellaneous">
    <text evidence="16">The active site is a redox-active disulfide bond.</text>
</comment>
<keyword evidence="9 14" id="KW-0520">NAD</keyword>
<keyword evidence="5" id="KW-0963">Cytoplasm</keyword>
<dbReference type="GO" id="GO:0004148">
    <property type="term" value="F:dihydrolipoyl dehydrogenase (NADH) activity"/>
    <property type="evidence" value="ECO:0007669"/>
    <property type="project" value="UniProtKB-EC"/>
</dbReference>
<reference evidence="19 20" key="1">
    <citation type="submission" date="2020-07" db="EMBL/GenBank/DDBJ databases">
        <title>Sequencing the genomes of 1000 actinobacteria strains.</title>
        <authorList>
            <person name="Klenk H.-P."/>
        </authorList>
    </citation>
    <scope>NUCLEOTIDE SEQUENCE [LARGE SCALE GENOMIC DNA]</scope>
    <source>
        <strain evidence="19 20">DSM 43461</strain>
    </source>
</reference>
<comment type="catalytic activity">
    <reaction evidence="12 16">
        <text>N(6)-[(R)-dihydrolipoyl]-L-lysyl-[protein] + NAD(+) = N(6)-[(R)-lipoyl]-L-lysyl-[protein] + NADH + H(+)</text>
        <dbReference type="Rhea" id="RHEA:15045"/>
        <dbReference type="Rhea" id="RHEA-COMP:10474"/>
        <dbReference type="Rhea" id="RHEA-COMP:10475"/>
        <dbReference type="ChEBI" id="CHEBI:15378"/>
        <dbReference type="ChEBI" id="CHEBI:57540"/>
        <dbReference type="ChEBI" id="CHEBI:57945"/>
        <dbReference type="ChEBI" id="CHEBI:83099"/>
        <dbReference type="ChEBI" id="CHEBI:83100"/>
        <dbReference type="EC" id="1.8.1.4"/>
    </reaction>
</comment>
<keyword evidence="11 16" id="KW-0676">Redox-active center</keyword>
<dbReference type="NCBIfam" id="TIGR01350">
    <property type="entry name" value="lipoamide_DH"/>
    <property type="match status" value="1"/>
</dbReference>
<dbReference type="Pfam" id="PF02852">
    <property type="entry name" value="Pyr_redox_dim"/>
    <property type="match status" value="1"/>
</dbReference>
<dbReference type="Gene3D" id="3.50.50.60">
    <property type="entry name" value="FAD/NAD(P)-binding domain"/>
    <property type="match status" value="2"/>
</dbReference>
<feature type="binding site" evidence="14">
    <location>
        <position position="205"/>
    </location>
    <ligand>
        <name>NAD(+)</name>
        <dbReference type="ChEBI" id="CHEBI:57540"/>
    </ligand>
</feature>
<feature type="domain" description="Pyridine nucleotide-disulphide oxidoreductase dimerisation" evidence="17">
    <location>
        <begin position="344"/>
        <end position="450"/>
    </location>
</feature>
<evidence type="ECO:0000256" key="4">
    <source>
        <dbReference type="ARBA" id="ARBA00016961"/>
    </source>
</evidence>
<dbReference type="InterPro" id="IPR023753">
    <property type="entry name" value="FAD/NAD-binding_dom"/>
</dbReference>
<dbReference type="PANTHER" id="PTHR22912">
    <property type="entry name" value="DISULFIDE OXIDOREDUCTASE"/>
    <property type="match status" value="1"/>
</dbReference>
<evidence type="ECO:0000313" key="20">
    <source>
        <dbReference type="Proteomes" id="UP000591272"/>
    </source>
</evidence>
<evidence type="ECO:0000256" key="1">
    <source>
        <dbReference type="ARBA" id="ARBA00004496"/>
    </source>
</evidence>
<dbReference type="GO" id="GO:0050660">
    <property type="term" value="F:flavin adenine dinucleotide binding"/>
    <property type="evidence" value="ECO:0007669"/>
    <property type="project" value="InterPro"/>
</dbReference>
<feature type="binding site" evidence="14">
    <location>
        <begin position="182"/>
        <end position="189"/>
    </location>
    <ligand>
        <name>NAD(+)</name>
        <dbReference type="ChEBI" id="CHEBI:57540"/>
    </ligand>
</feature>
<feature type="binding site" evidence="14">
    <location>
        <position position="269"/>
    </location>
    <ligand>
        <name>NAD(+)</name>
        <dbReference type="ChEBI" id="CHEBI:57540"/>
    </ligand>
</feature>
<evidence type="ECO:0000256" key="16">
    <source>
        <dbReference type="RuleBase" id="RU003692"/>
    </source>
</evidence>
<evidence type="ECO:0000256" key="5">
    <source>
        <dbReference type="ARBA" id="ARBA00022490"/>
    </source>
</evidence>
<feature type="binding site" evidence="14">
    <location>
        <position position="54"/>
    </location>
    <ligand>
        <name>FAD</name>
        <dbReference type="ChEBI" id="CHEBI:57692"/>
    </ligand>
</feature>
<evidence type="ECO:0000256" key="7">
    <source>
        <dbReference type="ARBA" id="ARBA00022827"/>
    </source>
</evidence>
<accession>A0A7Y9G9S2</accession>
<evidence type="ECO:0000313" key="19">
    <source>
        <dbReference type="EMBL" id="NYE12506.1"/>
    </source>
</evidence>
<dbReference type="RefSeq" id="WP_179833715.1">
    <property type="nucleotide sequence ID" value="NZ_BMRD01000001.1"/>
</dbReference>
<keyword evidence="20" id="KW-1185">Reference proteome</keyword>
<keyword evidence="14" id="KW-0547">Nucleotide-binding</keyword>
<dbReference type="GO" id="GO:0006103">
    <property type="term" value="P:2-oxoglutarate metabolic process"/>
    <property type="evidence" value="ECO:0007669"/>
    <property type="project" value="TreeGrafter"/>
</dbReference>
<dbReference type="Pfam" id="PF07992">
    <property type="entry name" value="Pyr_redox_2"/>
    <property type="match status" value="1"/>
</dbReference>
<feature type="active site" description="Proton acceptor" evidence="13">
    <location>
        <position position="440"/>
    </location>
</feature>
<feature type="binding site" evidence="14">
    <location>
        <position position="309"/>
    </location>
    <ligand>
        <name>FAD</name>
        <dbReference type="ChEBI" id="CHEBI:57692"/>
    </ligand>
</feature>
<keyword evidence="6 16" id="KW-0285">Flavoprotein</keyword>
<dbReference type="FunFam" id="3.30.390.30:FF:000001">
    <property type="entry name" value="Dihydrolipoyl dehydrogenase"/>
    <property type="match status" value="1"/>
</dbReference>
<comment type="cofactor">
    <cofactor evidence="14 16">
        <name>FAD</name>
        <dbReference type="ChEBI" id="CHEBI:57692"/>
    </cofactor>
    <text evidence="14 16">Binds 1 FAD per subunit.</text>
</comment>
<dbReference type="InterPro" id="IPR036188">
    <property type="entry name" value="FAD/NAD-bd_sf"/>
</dbReference>
<evidence type="ECO:0000256" key="8">
    <source>
        <dbReference type="ARBA" id="ARBA00023002"/>
    </source>
</evidence>
<dbReference type="Gene3D" id="3.30.390.30">
    <property type="match status" value="1"/>
</dbReference>
<evidence type="ECO:0000256" key="2">
    <source>
        <dbReference type="ARBA" id="ARBA00007532"/>
    </source>
</evidence>
<feature type="disulfide bond" description="Redox-active" evidence="15">
    <location>
        <begin position="45"/>
        <end position="50"/>
    </location>
</feature>
<dbReference type="AlphaFoldDB" id="A0A7Y9G9S2"/>
<feature type="binding site" evidence="14">
    <location>
        <begin position="145"/>
        <end position="147"/>
    </location>
    <ligand>
        <name>FAD</name>
        <dbReference type="ChEBI" id="CHEBI:57692"/>
    </ligand>
</feature>
<evidence type="ECO:0000256" key="15">
    <source>
        <dbReference type="PIRSR" id="PIRSR000350-4"/>
    </source>
</evidence>
<evidence type="ECO:0000256" key="3">
    <source>
        <dbReference type="ARBA" id="ARBA00012608"/>
    </source>
</evidence>